<feature type="region of interest" description="Disordered" evidence="1">
    <location>
        <begin position="369"/>
        <end position="394"/>
    </location>
</feature>
<dbReference type="PANTHER" id="PTHR33112">
    <property type="entry name" value="DOMAIN PROTEIN, PUTATIVE-RELATED"/>
    <property type="match status" value="1"/>
</dbReference>
<dbReference type="PANTHER" id="PTHR33112:SF12">
    <property type="entry name" value="HETEROKARYON INCOMPATIBILITY DOMAIN-CONTAINING PROTEIN"/>
    <property type="match status" value="1"/>
</dbReference>
<keyword evidence="4" id="KW-1185">Reference proteome</keyword>
<evidence type="ECO:0000313" key="4">
    <source>
        <dbReference type="Proteomes" id="UP000235371"/>
    </source>
</evidence>
<dbReference type="InterPro" id="IPR010730">
    <property type="entry name" value="HET"/>
</dbReference>
<dbReference type="EMBL" id="KZ613817">
    <property type="protein sequence ID" value="PMD58811.1"/>
    <property type="molecule type" value="Genomic_DNA"/>
</dbReference>
<feature type="compositionally biased region" description="Basic and acidic residues" evidence="1">
    <location>
        <begin position="380"/>
        <end position="394"/>
    </location>
</feature>
<sequence>MFQIFKPTIEPLCAYCIKIPWTTQKISEAASELWHQHSVLGWNLGEWSRIQQSQCPLCKLVKRVAHEIYRAGDQVNPHYPDKTISVAWLVLPPPIQRTVFSVKGLSSLASETPTICFVTKCAATTFADDAYFLNPIIPEKLDISRVTSWISRCTTTHSGDCVPVVNKDFREAFRGLLVIRFIDVFKNCLVETQEVPKYVSLSYMWGTVPNFRLTTSNRSQLFVAGSLEKVHNIPRTIKDAIALVRQLQVRYLWVDALCLLQNDSDDLERGVNAMDLVYEQSWLTIVAACGHNANAGLPGIHPNSRIETTTAVEVKKGVFLGVYSNLELLMRNSIYRSRGWTYQEELLCRRALYFVDNKVFYRCPSAEYSESCLDHPQPQKPERNDLSPRKNEIQDHGGRYCSLVMDYSKRALSNDRDTLRAMSGITQRFSSLLRYDFLEGLPSHILDVCLAFEACQGNSLQRRVGFPSYTWAGWRGALRIRYPYGSVITAVIQHNCWIVWYKRSPSGKISPVRDPENQHWTHLTSGRSFDPPVPLGIDTSRTAPTGLSFSPRPLSYHLLQFWTIAIFCKISKYEDFTGNCTLVLKDGTKMGPISLDSFEESVFFDSNEPYEFILLSRERRGIGSIPNGIVEDSFPPGPVWKEILLG</sequence>
<protein>
    <submittedName>
        <fullName evidence="3">HET-domain-containing protein</fullName>
    </submittedName>
</protein>
<dbReference type="Pfam" id="PF06985">
    <property type="entry name" value="HET"/>
    <property type="match status" value="1"/>
</dbReference>
<dbReference type="STRING" id="1095630.A0A2J6T709"/>
<dbReference type="InParanoid" id="A0A2J6T709"/>
<dbReference type="GeneID" id="36580747"/>
<feature type="domain" description="Heterokaryon incompatibility" evidence="2">
    <location>
        <begin position="198"/>
        <end position="344"/>
    </location>
</feature>
<dbReference type="RefSeq" id="XP_024735715.1">
    <property type="nucleotide sequence ID" value="XM_024872667.1"/>
</dbReference>
<gene>
    <name evidence="3" type="ORF">K444DRAFT_416578</name>
</gene>
<evidence type="ECO:0000259" key="2">
    <source>
        <dbReference type="Pfam" id="PF06985"/>
    </source>
</evidence>
<proteinExistence type="predicted"/>
<dbReference type="OrthoDB" id="2958217at2759"/>
<evidence type="ECO:0000256" key="1">
    <source>
        <dbReference type="SAM" id="MobiDB-lite"/>
    </source>
</evidence>
<organism evidence="3 4">
    <name type="scientific">Hyaloscypha bicolor E</name>
    <dbReference type="NCBI Taxonomy" id="1095630"/>
    <lineage>
        <taxon>Eukaryota</taxon>
        <taxon>Fungi</taxon>
        <taxon>Dikarya</taxon>
        <taxon>Ascomycota</taxon>
        <taxon>Pezizomycotina</taxon>
        <taxon>Leotiomycetes</taxon>
        <taxon>Helotiales</taxon>
        <taxon>Hyaloscyphaceae</taxon>
        <taxon>Hyaloscypha</taxon>
        <taxon>Hyaloscypha bicolor</taxon>
    </lineage>
</organism>
<name>A0A2J6T709_9HELO</name>
<reference evidence="3 4" key="1">
    <citation type="submission" date="2016-04" db="EMBL/GenBank/DDBJ databases">
        <title>A degradative enzymes factory behind the ericoid mycorrhizal symbiosis.</title>
        <authorList>
            <consortium name="DOE Joint Genome Institute"/>
            <person name="Martino E."/>
            <person name="Morin E."/>
            <person name="Grelet G."/>
            <person name="Kuo A."/>
            <person name="Kohler A."/>
            <person name="Daghino S."/>
            <person name="Barry K."/>
            <person name="Choi C."/>
            <person name="Cichocki N."/>
            <person name="Clum A."/>
            <person name="Copeland A."/>
            <person name="Hainaut M."/>
            <person name="Haridas S."/>
            <person name="Labutti K."/>
            <person name="Lindquist E."/>
            <person name="Lipzen A."/>
            <person name="Khouja H.-R."/>
            <person name="Murat C."/>
            <person name="Ohm R."/>
            <person name="Olson A."/>
            <person name="Spatafora J."/>
            <person name="Veneault-Fourrey C."/>
            <person name="Henrissat B."/>
            <person name="Grigoriev I."/>
            <person name="Martin F."/>
            <person name="Perotto S."/>
        </authorList>
    </citation>
    <scope>NUCLEOTIDE SEQUENCE [LARGE SCALE GENOMIC DNA]</scope>
    <source>
        <strain evidence="3 4">E</strain>
    </source>
</reference>
<dbReference type="Proteomes" id="UP000235371">
    <property type="component" value="Unassembled WGS sequence"/>
</dbReference>
<dbReference type="AlphaFoldDB" id="A0A2J6T709"/>
<accession>A0A2J6T709</accession>
<evidence type="ECO:0000313" key="3">
    <source>
        <dbReference type="EMBL" id="PMD58811.1"/>
    </source>
</evidence>